<dbReference type="SUPFAM" id="SSF55729">
    <property type="entry name" value="Acyl-CoA N-acyltransferases (Nat)"/>
    <property type="match status" value="1"/>
</dbReference>
<gene>
    <name evidence="2" type="ORF">ACFSFX_13110</name>
</gene>
<evidence type="ECO:0000313" key="3">
    <source>
        <dbReference type="Proteomes" id="UP001597307"/>
    </source>
</evidence>
<dbReference type="RefSeq" id="WP_343882363.1">
    <property type="nucleotide sequence ID" value="NZ_BAAAIJ010000063.1"/>
</dbReference>
<dbReference type="PROSITE" id="PS51186">
    <property type="entry name" value="GNAT"/>
    <property type="match status" value="1"/>
</dbReference>
<keyword evidence="3" id="KW-1185">Reference proteome</keyword>
<dbReference type="Proteomes" id="UP001597307">
    <property type="component" value="Unassembled WGS sequence"/>
</dbReference>
<name>A0ABW4Q9Z8_9MICC</name>
<dbReference type="InterPro" id="IPR016181">
    <property type="entry name" value="Acyl_CoA_acyltransferase"/>
</dbReference>
<dbReference type="PANTHER" id="PTHR43415:SF4">
    <property type="entry name" value="N-ACETYLTRANSFERASE DOMAIN-CONTAINING PROTEIN"/>
    <property type="match status" value="1"/>
</dbReference>
<protein>
    <submittedName>
        <fullName evidence="2">GNAT family protein</fullName>
    </submittedName>
</protein>
<accession>A0ABW4Q9Z8</accession>
<reference evidence="3" key="1">
    <citation type="journal article" date="2019" name="Int. J. Syst. Evol. Microbiol.">
        <title>The Global Catalogue of Microorganisms (GCM) 10K type strain sequencing project: providing services to taxonomists for standard genome sequencing and annotation.</title>
        <authorList>
            <consortium name="The Broad Institute Genomics Platform"/>
            <consortium name="The Broad Institute Genome Sequencing Center for Infectious Disease"/>
            <person name="Wu L."/>
            <person name="Ma J."/>
        </authorList>
    </citation>
    <scope>NUCLEOTIDE SEQUENCE [LARGE SCALE GENOMIC DNA]</scope>
    <source>
        <strain evidence="3">JCM 11496</strain>
    </source>
</reference>
<proteinExistence type="predicted"/>
<organism evidence="2 3">
    <name type="scientific">Arthrobacter flavus</name>
    <dbReference type="NCBI Taxonomy" id="95172"/>
    <lineage>
        <taxon>Bacteria</taxon>
        <taxon>Bacillati</taxon>
        <taxon>Actinomycetota</taxon>
        <taxon>Actinomycetes</taxon>
        <taxon>Micrococcales</taxon>
        <taxon>Micrococcaceae</taxon>
        <taxon>Arthrobacter</taxon>
    </lineage>
</organism>
<dbReference type="EMBL" id="JBHUGA010000058">
    <property type="protein sequence ID" value="MFD1847527.1"/>
    <property type="molecule type" value="Genomic_DNA"/>
</dbReference>
<feature type="domain" description="N-acetyltransferase" evidence="1">
    <location>
        <begin position="11"/>
        <end position="179"/>
    </location>
</feature>
<evidence type="ECO:0000313" key="2">
    <source>
        <dbReference type="EMBL" id="MFD1847527.1"/>
    </source>
</evidence>
<dbReference type="PANTHER" id="PTHR43415">
    <property type="entry name" value="SPERMIDINE N(1)-ACETYLTRANSFERASE"/>
    <property type="match status" value="1"/>
</dbReference>
<dbReference type="InterPro" id="IPR000182">
    <property type="entry name" value="GNAT_dom"/>
</dbReference>
<dbReference type="Pfam" id="PF13302">
    <property type="entry name" value="Acetyltransf_3"/>
    <property type="match status" value="1"/>
</dbReference>
<dbReference type="Gene3D" id="3.40.630.30">
    <property type="match status" value="1"/>
</dbReference>
<evidence type="ECO:0000259" key="1">
    <source>
        <dbReference type="PROSITE" id="PS51186"/>
    </source>
</evidence>
<sequence length="199" mass="22746">MPQVLIEGRQLRLRDWLPEDLSAYREWLKPHHEWNLWDGPYFPPHTEQEADAAVGRIKEQLDSGEWPGVRRRLVIADASTNHLIGTVSWHWESEATAWPRAGITVFDPAVRGRGIGTEALALWADYLFSLTTFRRLDFSTWSGNLAMCGVGLKLGWTEEARFRDARVVRGAIYDSVVYGVTRAQWEGLHLHSDSQSANY</sequence>
<comment type="caution">
    <text evidence="2">The sequence shown here is derived from an EMBL/GenBank/DDBJ whole genome shotgun (WGS) entry which is preliminary data.</text>
</comment>